<comment type="cofactor">
    <cofactor evidence="1 10">
        <name>Zn(2+)</name>
        <dbReference type="ChEBI" id="CHEBI:29105"/>
    </cofactor>
</comment>
<keyword evidence="8 10" id="KW-0456">Lyase</keyword>
<dbReference type="PROSITE" id="PS00162">
    <property type="entry name" value="ALPHA_CA_1"/>
    <property type="match status" value="1"/>
</dbReference>
<dbReference type="PROSITE" id="PS51144">
    <property type="entry name" value="ALPHA_CA_2"/>
    <property type="match status" value="1"/>
</dbReference>
<evidence type="ECO:0000256" key="2">
    <source>
        <dbReference type="ARBA" id="ARBA00002904"/>
    </source>
</evidence>
<comment type="function">
    <text evidence="2 10">Reversible hydration of carbon dioxide.</text>
</comment>
<dbReference type="EMBL" id="CP044543">
    <property type="protein sequence ID" value="QFI73192.1"/>
    <property type="molecule type" value="Genomic_DNA"/>
</dbReference>
<dbReference type="RefSeq" id="WP_151645139.1">
    <property type="nucleotide sequence ID" value="NZ_CP044543.1"/>
</dbReference>
<dbReference type="OrthoDB" id="5327615at2"/>
<evidence type="ECO:0000256" key="10">
    <source>
        <dbReference type="RuleBase" id="RU367011"/>
    </source>
</evidence>
<sequence>MNRRHALKALAGLALCPVCKPAFAAEGAHWSYEGAGAPAKWGDLDAANKACAVGLQQSPIDIEAAVKSQLPALKLSWGKSADTIVNNGHTIQLNFAEGSTLTLGDVKYKLLQVHFHRPSEHQIGGKNFPMEAHFVHRNDAGGLAVVGVLMAEGRPNAAFGKIVKTMPAAEGPPVKAETSIDLHGMLPTRLSYFRYPGSLTTPPCSEVVEWLLLTNPVQVSAADVAAFAKLYPMNARPVQKDNRRYVLRSI</sequence>
<gene>
    <name evidence="12" type="ORF">F8237_12765</name>
</gene>
<dbReference type="Proteomes" id="UP000325641">
    <property type="component" value="Chromosome"/>
</dbReference>
<dbReference type="InterPro" id="IPR041891">
    <property type="entry name" value="Alpha_CA_prokaryot-like"/>
</dbReference>
<dbReference type="SUPFAM" id="SSF51069">
    <property type="entry name" value="Carbonic anhydrase"/>
    <property type="match status" value="1"/>
</dbReference>
<keyword evidence="10" id="KW-0732">Signal</keyword>
<protein>
    <recommendedName>
        <fullName evidence="5 10">Carbonic anhydrase</fullName>
        <ecNumber evidence="4 10">4.2.1.1</ecNumber>
    </recommendedName>
</protein>
<evidence type="ECO:0000259" key="11">
    <source>
        <dbReference type="PROSITE" id="PS51144"/>
    </source>
</evidence>
<dbReference type="InterPro" id="IPR023561">
    <property type="entry name" value="Carbonic_anhydrase_a-class"/>
</dbReference>
<dbReference type="SMART" id="SM01057">
    <property type="entry name" value="Carb_anhydrase"/>
    <property type="match status" value="1"/>
</dbReference>
<keyword evidence="6 10" id="KW-0479">Metal-binding</keyword>
<feature type="chain" id="PRO_5031606538" description="Carbonic anhydrase" evidence="10">
    <location>
        <begin position="25"/>
        <end position="250"/>
    </location>
</feature>
<dbReference type="PANTHER" id="PTHR18952:SF265">
    <property type="entry name" value="CARBONIC ANHYDRASE"/>
    <property type="match status" value="1"/>
</dbReference>
<keyword evidence="7 10" id="KW-0862">Zinc</keyword>
<feature type="signal peptide" evidence="10">
    <location>
        <begin position="1"/>
        <end position="24"/>
    </location>
</feature>
<dbReference type="KEGG" id="bbet:F8237_12765"/>
<dbReference type="EC" id="4.2.1.1" evidence="4 10"/>
<comment type="catalytic activity">
    <reaction evidence="9 10">
        <text>hydrogencarbonate + H(+) = CO2 + H2O</text>
        <dbReference type="Rhea" id="RHEA:10748"/>
        <dbReference type="ChEBI" id="CHEBI:15377"/>
        <dbReference type="ChEBI" id="CHEBI:15378"/>
        <dbReference type="ChEBI" id="CHEBI:16526"/>
        <dbReference type="ChEBI" id="CHEBI:17544"/>
        <dbReference type="EC" id="4.2.1.1"/>
    </reaction>
</comment>
<dbReference type="CDD" id="cd03124">
    <property type="entry name" value="alpha_CA_prokaryotic_like"/>
    <property type="match status" value="1"/>
</dbReference>
<organism evidence="12 13">
    <name type="scientific">Bradyrhizobium betae</name>
    <dbReference type="NCBI Taxonomy" id="244734"/>
    <lineage>
        <taxon>Bacteria</taxon>
        <taxon>Pseudomonadati</taxon>
        <taxon>Pseudomonadota</taxon>
        <taxon>Alphaproteobacteria</taxon>
        <taxon>Hyphomicrobiales</taxon>
        <taxon>Nitrobacteraceae</taxon>
        <taxon>Bradyrhizobium</taxon>
    </lineage>
</organism>
<dbReference type="AlphaFoldDB" id="A0A5P6P487"/>
<evidence type="ECO:0000313" key="12">
    <source>
        <dbReference type="EMBL" id="QFI73192.1"/>
    </source>
</evidence>
<dbReference type="Pfam" id="PF00194">
    <property type="entry name" value="Carb_anhydrase"/>
    <property type="match status" value="1"/>
</dbReference>
<feature type="domain" description="Alpha-carbonic anhydrase" evidence="11">
    <location>
        <begin position="28"/>
        <end position="250"/>
    </location>
</feature>
<evidence type="ECO:0000256" key="3">
    <source>
        <dbReference type="ARBA" id="ARBA00010718"/>
    </source>
</evidence>
<comment type="similarity">
    <text evidence="3 10">Belongs to the alpha-carbonic anhydrase family.</text>
</comment>
<accession>A0A5P6P487</accession>
<dbReference type="PANTHER" id="PTHR18952">
    <property type="entry name" value="CARBONIC ANHYDRASE"/>
    <property type="match status" value="1"/>
</dbReference>
<dbReference type="InterPro" id="IPR018338">
    <property type="entry name" value="Carbonic_anhydrase_a-class_CS"/>
</dbReference>
<name>A0A5P6P487_9BRAD</name>
<evidence type="ECO:0000256" key="7">
    <source>
        <dbReference type="ARBA" id="ARBA00022833"/>
    </source>
</evidence>
<dbReference type="GO" id="GO:0008270">
    <property type="term" value="F:zinc ion binding"/>
    <property type="evidence" value="ECO:0007669"/>
    <property type="project" value="UniProtKB-UniRule"/>
</dbReference>
<evidence type="ECO:0000256" key="8">
    <source>
        <dbReference type="ARBA" id="ARBA00023239"/>
    </source>
</evidence>
<evidence type="ECO:0000313" key="13">
    <source>
        <dbReference type="Proteomes" id="UP000325641"/>
    </source>
</evidence>
<proteinExistence type="inferred from homology"/>
<evidence type="ECO:0000256" key="4">
    <source>
        <dbReference type="ARBA" id="ARBA00012925"/>
    </source>
</evidence>
<evidence type="ECO:0000256" key="9">
    <source>
        <dbReference type="ARBA" id="ARBA00048348"/>
    </source>
</evidence>
<dbReference type="GO" id="GO:0004089">
    <property type="term" value="F:carbonate dehydratase activity"/>
    <property type="evidence" value="ECO:0007669"/>
    <property type="project" value="UniProtKB-UniRule"/>
</dbReference>
<evidence type="ECO:0000256" key="6">
    <source>
        <dbReference type="ARBA" id="ARBA00022723"/>
    </source>
</evidence>
<reference evidence="13" key="1">
    <citation type="submission" date="2019-10" db="EMBL/GenBank/DDBJ databases">
        <title>Complete Genome Sequence of Bradyrhizobium betae type strain PL7HG1T.</title>
        <authorList>
            <person name="Bromfield E.S.P."/>
            <person name="Cloutier S."/>
        </authorList>
    </citation>
    <scope>NUCLEOTIDE SEQUENCE [LARGE SCALE GENOMIC DNA]</scope>
    <source>
        <strain evidence="13">PL7HG1</strain>
    </source>
</reference>
<evidence type="ECO:0000256" key="5">
    <source>
        <dbReference type="ARBA" id="ARBA00014628"/>
    </source>
</evidence>
<dbReference type="Gene3D" id="3.10.200.10">
    <property type="entry name" value="Alpha carbonic anhydrase"/>
    <property type="match status" value="1"/>
</dbReference>
<dbReference type="InterPro" id="IPR001148">
    <property type="entry name" value="CA_dom"/>
</dbReference>
<evidence type="ECO:0000256" key="1">
    <source>
        <dbReference type="ARBA" id="ARBA00001947"/>
    </source>
</evidence>
<dbReference type="InterPro" id="IPR036398">
    <property type="entry name" value="CA_dom_sf"/>
</dbReference>